<dbReference type="GO" id="GO:0015768">
    <property type="term" value="P:maltose transport"/>
    <property type="evidence" value="ECO:0007669"/>
    <property type="project" value="TreeGrafter"/>
</dbReference>
<dbReference type="InterPro" id="IPR006059">
    <property type="entry name" value="SBP"/>
</dbReference>
<reference evidence="6" key="3">
    <citation type="submission" date="2021-08" db="EMBL/GenBank/DDBJ databases">
        <authorList>
            <person name="de Jong S."/>
            <person name="van den Broek M."/>
            <person name="Merkel A."/>
            <person name="de la Torre Cortes P."/>
            <person name="Kalamorz F."/>
            <person name="Cook G."/>
            <person name="van Loosdrecht M."/>
            <person name="McMillan D."/>
        </authorList>
    </citation>
    <scope>NUCLEOTIDE SEQUENCE</scope>
    <source>
        <strain evidence="6">TA2.A1</strain>
    </source>
</reference>
<feature type="chain" id="PRO_5044483272" evidence="4">
    <location>
        <begin position="23"/>
        <end position="468"/>
    </location>
</feature>
<keyword evidence="3 4" id="KW-0732">Signal</keyword>
<evidence type="ECO:0000313" key="7">
    <source>
        <dbReference type="Proteomes" id="UP000010716"/>
    </source>
</evidence>
<dbReference type="OrthoDB" id="6431346at2"/>
<dbReference type="Proteomes" id="UP000825179">
    <property type="component" value="Chromosome"/>
</dbReference>
<comment type="similarity">
    <text evidence="1">Belongs to the bacterial solute-binding protein 1 family.</text>
</comment>
<keyword evidence="2" id="KW-0813">Transport</keyword>
<accession>F5L5R8</accession>
<dbReference type="Gene3D" id="3.40.190.10">
    <property type="entry name" value="Periplasmic binding protein-like II"/>
    <property type="match status" value="1"/>
</dbReference>
<evidence type="ECO:0000313" key="8">
    <source>
        <dbReference type="Proteomes" id="UP000825179"/>
    </source>
</evidence>
<dbReference type="RefSeq" id="WP_007503920.1">
    <property type="nucleotide sequence ID" value="NZ_AFCE01000114.1"/>
</dbReference>
<dbReference type="GO" id="GO:0055052">
    <property type="term" value="C:ATP-binding cassette (ABC) transporter complex, substrate-binding subunit-containing"/>
    <property type="evidence" value="ECO:0007669"/>
    <property type="project" value="TreeGrafter"/>
</dbReference>
<name>F5L5R8_CALTT</name>
<dbReference type="SUPFAM" id="SSF53850">
    <property type="entry name" value="Periplasmic binding protein-like II"/>
    <property type="match status" value="1"/>
</dbReference>
<dbReference type="GO" id="GO:0042956">
    <property type="term" value="P:maltodextrin transmembrane transport"/>
    <property type="evidence" value="ECO:0007669"/>
    <property type="project" value="TreeGrafter"/>
</dbReference>
<evidence type="ECO:0000256" key="2">
    <source>
        <dbReference type="ARBA" id="ARBA00022448"/>
    </source>
</evidence>
<evidence type="ECO:0000313" key="6">
    <source>
        <dbReference type="EMBL" id="QZT34095.1"/>
    </source>
</evidence>
<dbReference type="AlphaFoldDB" id="F5L5R8"/>
<keyword evidence="8" id="KW-1185">Reference proteome</keyword>
<reference evidence="6 8" key="2">
    <citation type="journal article" date="2020" name="Extremophiles">
        <title>Genomic analysis of Caldalkalibacillus thermarum TA2.A1 reveals aerobic alkaliphilic metabolism and evolutionary hallmarks linking alkaliphilic bacteria and plant life.</title>
        <authorList>
            <person name="de Jong S.I."/>
            <person name="van den Broek M.A."/>
            <person name="Merkel A.Y."/>
            <person name="de la Torre Cortes P."/>
            <person name="Kalamorz F."/>
            <person name="Cook G.M."/>
            <person name="van Loosdrecht M.C.M."/>
            <person name="McMillan D.G.G."/>
        </authorList>
    </citation>
    <scope>NUCLEOTIDE SEQUENCE [LARGE SCALE GENOMIC DNA]</scope>
    <source>
        <strain evidence="6 8">TA2.A1</strain>
    </source>
</reference>
<organism evidence="5 7">
    <name type="scientific">Caldalkalibacillus thermarum (strain TA2.A1)</name>
    <dbReference type="NCBI Taxonomy" id="986075"/>
    <lineage>
        <taxon>Bacteria</taxon>
        <taxon>Bacillati</taxon>
        <taxon>Bacillota</taxon>
        <taxon>Bacilli</taxon>
        <taxon>Bacillales</taxon>
        <taxon>Bacillaceae</taxon>
        <taxon>Caldalkalibacillus</taxon>
    </lineage>
</organism>
<sequence length="468" mass="53004">MGKLKHLMILVLCLGFTFTVLAGCSTDEDAAGNESAGQENEAVEVVTITAQAPSPETTRVDNLVRAAEMLNEELEKEGQNIRIEVETQMFEGSWEDYYRQFMLAFQSGKEPDIYVASHANTGWLADGGYIQPLDELKESEAYADVYPVLWDAVTYKGHVWGAIQDTEARPVFYNKNILREMGWSEEEIESLPEKVKNGEFTLDDLLRVAEEAVSSGAAKYGILHRPVNGPDFQVMLYNFGGQLYDPEENKIVFDKEAVLKQLSFFHEIAQKNLIPEGLLSMEWSNIHSMVVNGEVLFYFGGIWNIYNWGQDDFHKELGKVDPEWVMENFGMMLYPAAEEGGQPITLSHPFAYFVSSNAEHKDLIIRLLEHVIHPDLQTIHNVETYHLPVTESAAEHPDYKANITLGDIAYMTEYTTFLPNHEGYEPYSNAVFKAIEAVQLGRQTPEEALEALEVQLKNDLRDQLTILE</sequence>
<dbReference type="GO" id="GO:1901982">
    <property type="term" value="F:maltose binding"/>
    <property type="evidence" value="ECO:0007669"/>
    <property type="project" value="TreeGrafter"/>
</dbReference>
<reference evidence="5 7" key="1">
    <citation type="journal article" date="2011" name="J. Bacteriol.">
        <title>Draft genome sequence of the thermoalkaliphilic Caldalkalibacillus thermarum strain TA2.A1.</title>
        <authorList>
            <person name="Kalamorz F."/>
            <person name="Keis S."/>
            <person name="McMillan D.G."/>
            <person name="Olsson K."/>
            <person name="Stanton J.A."/>
            <person name="Stockwell P."/>
            <person name="Black M.A."/>
            <person name="Klingeman D.M."/>
            <person name="Land M.L."/>
            <person name="Han C.S."/>
            <person name="Martin S.L."/>
            <person name="Becher S.A."/>
            <person name="Peddie C.J."/>
            <person name="Morgan H.W."/>
            <person name="Matthies D."/>
            <person name="Preiss L."/>
            <person name="Meier T."/>
            <person name="Brown S.D."/>
            <person name="Cook G.M."/>
        </authorList>
    </citation>
    <scope>NUCLEOTIDE SEQUENCE [LARGE SCALE GENOMIC DNA]</scope>
    <source>
        <strain evidence="5 7">TA2.A1</strain>
    </source>
</reference>
<dbReference type="EMBL" id="AFCE01000114">
    <property type="protein sequence ID" value="EGL83310.1"/>
    <property type="molecule type" value="Genomic_DNA"/>
</dbReference>
<dbReference type="EMBL" id="CP082237">
    <property type="protein sequence ID" value="QZT34095.1"/>
    <property type="molecule type" value="Genomic_DNA"/>
</dbReference>
<evidence type="ECO:0000256" key="3">
    <source>
        <dbReference type="ARBA" id="ARBA00022729"/>
    </source>
</evidence>
<dbReference type="eggNOG" id="COG2182">
    <property type="taxonomic scope" value="Bacteria"/>
</dbReference>
<dbReference type="PANTHER" id="PTHR30061">
    <property type="entry name" value="MALTOSE-BINDING PERIPLASMIC PROTEIN"/>
    <property type="match status" value="1"/>
</dbReference>
<dbReference type="Proteomes" id="UP000010716">
    <property type="component" value="Unassembled WGS sequence"/>
</dbReference>
<evidence type="ECO:0000256" key="1">
    <source>
        <dbReference type="ARBA" id="ARBA00008520"/>
    </source>
</evidence>
<feature type="signal peptide" evidence="4">
    <location>
        <begin position="1"/>
        <end position="22"/>
    </location>
</feature>
<evidence type="ECO:0000313" key="5">
    <source>
        <dbReference type="EMBL" id="EGL83310.1"/>
    </source>
</evidence>
<gene>
    <name evidence="5" type="ORF">CathTA2_1131</name>
    <name evidence="6" type="ORF">HUR95_01270</name>
</gene>
<dbReference type="KEGG" id="cthu:HUR95_01270"/>
<protein>
    <submittedName>
        <fullName evidence="5 6">Extracellular solute-binding protein</fullName>
    </submittedName>
</protein>
<dbReference type="PANTHER" id="PTHR30061:SF50">
    <property type="entry name" value="MALTOSE_MALTODEXTRIN-BINDING PERIPLASMIC PROTEIN"/>
    <property type="match status" value="1"/>
</dbReference>
<dbReference type="Pfam" id="PF01547">
    <property type="entry name" value="SBP_bac_1"/>
    <property type="match status" value="1"/>
</dbReference>
<evidence type="ECO:0000256" key="4">
    <source>
        <dbReference type="SAM" id="SignalP"/>
    </source>
</evidence>
<proteinExistence type="inferred from homology"/>
<dbReference type="PROSITE" id="PS51257">
    <property type="entry name" value="PROKAR_LIPOPROTEIN"/>
    <property type="match status" value="1"/>
</dbReference>